<proteinExistence type="predicted"/>
<dbReference type="Proteomes" id="UP000029507">
    <property type="component" value="Chromosome"/>
</dbReference>
<dbReference type="EMBL" id="CP009286">
    <property type="protein sequence ID" value="AIQ61849.1"/>
    <property type="molecule type" value="Genomic_DNA"/>
</dbReference>
<dbReference type="STRING" id="169760.PSTEL_00595"/>
<dbReference type="OrthoDB" id="6010489at2"/>
<gene>
    <name evidence="2" type="ORF">PSTEL_00595</name>
</gene>
<protein>
    <submittedName>
        <fullName evidence="2">Terminase</fullName>
    </submittedName>
</protein>
<reference evidence="2 3" key="1">
    <citation type="submission" date="2014-08" db="EMBL/GenBank/DDBJ databases">
        <title>Comparative genomics of the Paenibacillus odorifer group.</title>
        <authorList>
            <person name="den Bakker H.C."/>
            <person name="Tsai Y.-C."/>
            <person name="Martin N."/>
            <person name="Korlach J."/>
            <person name="Wiedmann M."/>
        </authorList>
    </citation>
    <scope>NUCLEOTIDE SEQUENCE [LARGE SCALE GENOMIC DNA]</scope>
    <source>
        <strain evidence="2 3">DSM 14472</strain>
    </source>
</reference>
<evidence type="ECO:0000313" key="3">
    <source>
        <dbReference type="Proteomes" id="UP000029507"/>
    </source>
</evidence>
<name>A0A089MZM3_9BACL</name>
<feature type="region of interest" description="Disordered" evidence="1">
    <location>
        <begin position="174"/>
        <end position="196"/>
    </location>
</feature>
<organism evidence="2 3">
    <name type="scientific">Paenibacillus stellifer</name>
    <dbReference type="NCBI Taxonomy" id="169760"/>
    <lineage>
        <taxon>Bacteria</taxon>
        <taxon>Bacillati</taxon>
        <taxon>Bacillota</taxon>
        <taxon>Bacilli</taxon>
        <taxon>Bacillales</taxon>
        <taxon>Paenibacillaceae</taxon>
        <taxon>Paenibacillus</taxon>
    </lineage>
</organism>
<dbReference type="KEGG" id="pste:PSTEL_00595"/>
<accession>A0A089MZM3</accession>
<keyword evidence="3" id="KW-1185">Reference proteome</keyword>
<dbReference type="RefSeq" id="WP_038692901.1">
    <property type="nucleotide sequence ID" value="NZ_CP009286.1"/>
</dbReference>
<evidence type="ECO:0000313" key="2">
    <source>
        <dbReference type="EMBL" id="AIQ61849.1"/>
    </source>
</evidence>
<evidence type="ECO:0000256" key="1">
    <source>
        <dbReference type="SAM" id="MobiDB-lite"/>
    </source>
</evidence>
<dbReference type="AlphaFoldDB" id="A0A089MZM3"/>
<sequence length="196" mass="22394">MGRNAKPVSLHIAQGNPNRLTKEQLQQRQEAEVKLGKTELDKLKPPAFVKNDVIAFTHWKQCLKEYKAAAAQDINLLTSSDVGLLAMYCKTYAEYERLQKSYQTIDKVAYDSEQLDEYIEDSDEFDTRVKRQLRSMIAVDGLLRIETAINKKMDMLLKMQDRLFLNPLAKVKNVPKPQKKEEAPSRFGRFGGGRGG</sequence>
<dbReference type="HOGENOM" id="CLU_1406187_0_0_9"/>